<keyword evidence="4 5" id="KW-0472">Membrane</keyword>
<keyword evidence="8" id="KW-1185">Reference proteome</keyword>
<feature type="transmembrane region" description="Helical" evidence="5">
    <location>
        <begin position="270"/>
        <end position="297"/>
    </location>
</feature>
<reference evidence="8" key="1">
    <citation type="journal article" date="2019" name="Int. J. Syst. Evol. Microbiol.">
        <title>The Global Catalogue of Microorganisms (GCM) 10K type strain sequencing project: providing services to taxonomists for standard genome sequencing and annotation.</title>
        <authorList>
            <consortium name="The Broad Institute Genomics Platform"/>
            <consortium name="The Broad Institute Genome Sequencing Center for Infectious Disease"/>
            <person name="Wu L."/>
            <person name="Ma J."/>
        </authorList>
    </citation>
    <scope>NUCLEOTIDE SEQUENCE [LARGE SCALE GENOMIC DNA]</scope>
    <source>
        <strain evidence="8">JCM 15577</strain>
    </source>
</reference>
<evidence type="ECO:0000313" key="7">
    <source>
        <dbReference type="EMBL" id="GAA1700769.1"/>
    </source>
</evidence>
<feature type="transmembrane region" description="Helical" evidence="5">
    <location>
        <begin position="206"/>
        <end position="227"/>
    </location>
</feature>
<feature type="transmembrane region" description="Helical" evidence="5">
    <location>
        <begin position="239"/>
        <end position="258"/>
    </location>
</feature>
<evidence type="ECO:0000256" key="4">
    <source>
        <dbReference type="ARBA" id="ARBA00023136"/>
    </source>
</evidence>
<organism evidence="7 8">
    <name type="scientific">Microbacterium sediminicola</name>
    <dbReference type="NCBI Taxonomy" id="415210"/>
    <lineage>
        <taxon>Bacteria</taxon>
        <taxon>Bacillati</taxon>
        <taxon>Actinomycetota</taxon>
        <taxon>Actinomycetes</taxon>
        <taxon>Micrococcales</taxon>
        <taxon>Microbacteriaceae</taxon>
        <taxon>Microbacterium</taxon>
    </lineage>
</organism>
<evidence type="ECO:0000256" key="2">
    <source>
        <dbReference type="ARBA" id="ARBA00022692"/>
    </source>
</evidence>
<proteinExistence type="predicted"/>
<dbReference type="RefSeq" id="WP_344071764.1">
    <property type="nucleotide sequence ID" value="NZ_BAAAPL010000002.1"/>
</dbReference>
<comment type="subcellular location">
    <subcellularLocation>
        <location evidence="1">Membrane</location>
        <topology evidence="1">Multi-pass membrane protein</topology>
    </subcellularLocation>
</comment>
<evidence type="ECO:0000256" key="5">
    <source>
        <dbReference type="SAM" id="Phobius"/>
    </source>
</evidence>
<sequence>MSTSRPPVLARTPWPRAVAIALALSLVVGVVLLAFAWPAVTASPHDLPVGVVGTDEEVSEVTDAVAEQSDGAIALTRYDDRDAAVAGMEQREIYGAVILPSSQTEAPEVLKATAANPAVAQLIDGLAQTLQTQIDDQIRAMIESSIAAAQTAAAAQVQALVQAVQAGETSQLPAPGAENSITIPDVTVQVTDIVPLAASDPRGTGLAAAMFPLVMGGMIGGIGLTLLVKGGGLRRAIGVVVYAAAAGFVLAGILQGMFGALQGSFGLNALGLAVSVGAIASTITGIAGLIGPLGVGVGSAFTMLIANPISAATVPVQFIASPWGAIGQWLPPGAAATLVRNLSYFPDASTTQQWVLLIVWMAVGLALTLIDIPNRRLKAGETAAEHPLTV</sequence>
<protein>
    <recommendedName>
        <fullName evidence="6">ABC-2 type transporter transmembrane domain-containing protein</fullName>
    </recommendedName>
</protein>
<gene>
    <name evidence="7" type="ORF">GCM10009808_18080</name>
</gene>
<feature type="domain" description="ABC-2 type transporter transmembrane" evidence="6">
    <location>
        <begin position="24"/>
        <end position="179"/>
    </location>
</feature>
<dbReference type="InterPro" id="IPR013525">
    <property type="entry name" value="ABC2_TM"/>
</dbReference>
<evidence type="ECO:0000256" key="3">
    <source>
        <dbReference type="ARBA" id="ARBA00022989"/>
    </source>
</evidence>
<keyword evidence="3 5" id="KW-1133">Transmembrane helix</keyword>
<dbReference type="Pfam" id="PF12698">
    <property type="entry name" value="ABC2_membrane_3"/>
    <property type="match status" value="1"/>
</dbReference>
<feature type="transmembrane region" description="Helical" evidence="5">
    <location>
        <begin position="351"/>
        <end position="370"/>
    </location>
</feature>
<name>A0ABP4UBL0_9MICO</name>
<keyword evidence="2 5" id="KW-0812">Transmembrane</keyword>
<feature type="transmembrane region" description="Helical" evidence="5">
    <location>
        <begin position="309"/>
        <end position="331"/>
    </location>
</feature>
<comment type="caution">
    <text evidence="7">The sequence shown here is derived from an EMBL/GenBank/DDBJ whole genome shotgun (WGS) entry which is preliminary data.</text>
</comment>
<dbReference type="Proteomes" id="UP001501690">
    <property type="component" value="Unassembled WGS sequence"/>
</dbReference>
<evidence type="ECO:0000313" key="8">
    <source>
        <dbReference type="Proteomes" id="UP001501690"/>
    </source>
</evidence>
<dbReference type="EMBL" id="BAAAPL010000002">
    <property type="protein sequence ID" value="GAA1700769.1"/>
    <property type="molecule type" value="Genomic_DNA"/>
</dbReference>
<accession>A0ABP4UBL0</accession>
<evidence type="ECO:0000259" key="6">
    <source>
        <dbReference type="Pfam" id="PF12698"/>
    </source>
</evidence>
<evidence type="ECO:0000256" key="1">
    <source>
        <dbReference type="ARBA" id="ARBA00004141"/>
    </source>
</evidence>